<evidence type="ECO:0000313" key="2">
    <source>
        <dbReference type="Proteomes" id="UP000651208"/>
    </source>
</evidence>
<dbReference type="Proteomes" id="UP000651208">
    <property type="component" value="Unassembled WGS sequence"/>
</dbReference>
<gene>
    <name evidence="1" type="ORF">FcAc13_05430</name>
</gene>
<comment type="caution">
    <text evidence="1">The sequence shown here is derived from an EMBL/GenBank/DDBJ whole genome shotgun (WGS) entry which is preliminary data.</text>
</comment>
<protein>
    <submittedName>
        <fullName evidence="1">Uncharacterized protein</fullName>
    </submittedName>
</protein>
<evidence type="ECO:0000313" key="1">
    <source>
        <dbReference type="EMBL" id="MBC9130750.1"/>
    </source>
</evidence>
<accession>A0ABR7QX25</accession>
<proteinExistence type="predicted"/>
<name>A0ABR7QX25_9GAMM</name>
<sequence length="132" mass="15391">MEDTTINADKLASKIENILLKKEEEISNREEINHITIKKVYANYIHGYNVYMSIGIKEKYLNEKDVDLFDIIFDVIDKKEIVYVNGNFILSNGENLNELIISGKEDILLKIDSFISSCLKKYENVINDYINY</sequence>
<dbReference type="RefSeq" id="WP_187755197.1">
    <property type="nucleotide sequence ID" value="NZ_JABURY010000013.1"/>
</dbReference>
<keyword evidence="2" id="KW-1185">Reference proteome</keyword>
<reference evidence="1 2" key="1">
    <citation type="submission" date="2020-06" db="EMBL/GenBank/DDBJ databases">
        <title>Frischella cerana isolated from Apis cerana gut homogenate.</title>
        <authorList>
            <person name="Wolter L.A."/>
            <person name="Suenami S."/>
            <person name="Miyazaki R."/>
        </authorList>
    </citation>
    <scope>NUCLEOTIDE SEQUENCE [LARGE SCALE GENOMIC DNA]</scope>
    <source>
        <strain evidence="1 2">Ac13</strain>
    </source>
</reference>
<dbReference type="EMBL" id="JABURY010000013">
    <property type="protein sequence ID" value="MBC9130750.1"/>
    <property type="molecule type" value="Genomic_DNA"/>
</dbReference>
<organism evidence="1 2">
    <name type="scientific">Frischella japonica</name>
    <dbReference type="NCBI Taxonomy" id="2741544"/>
    <lineage>
        <taxon>Bacteria</taxon>
        <taxon>Pseudomonadati</taxon>
        <taxon>Pseudomonadota</taxon>
        <taxon>Gammaproteobacteria</taxon>
        <taxon>Orbales</taxon>
        <taxon>Orbaceae</taxon>
        <taxon>Frischella</taxon>
    </lineage>
</organism>